<dbReference type="EMBL" id="MSYM01000001">
    <property type="protein sequence ID" value="OLP08677.1"/>
    <property type="molecule type" value="Genomic_DNA"/>
</dbReference>
<dbReference type="UniPathway" id="UPA00193"/>
<dbReference type="InterPro" id="IPR004620">
    <property type="entry name" value="MTHF_reductase_bac"/>
</dbReference>
<dbReference type="InterPro" id="IPR029041">
    <property type="entry name" value="FAD-linked_oxidoreductase-like"/>
</dbReference>
<dbReference type="EC" id="1.5.1.54" evidence="12"/>
<dbReference type="GO" id="GO:0005829">
    <property type="term" value="C:cytosol"/>
    <property type="evidence" value="ECO:0007669"/>
    <property type="project" value="InterPro"/>
</dbReference>
<comment type="cofactor">
    <cofactor evidence="1 12">
        <name>FAD</name>
        <dbReference type="ChEBI" id="CHEBI:57692"/>
    </cofactor>
</comment>
<keyword evidence="5 12" id="KW-0285">Flavoprotein</keyword>
<proteinExistence type="inferred from homology"/>
<evidence type="ECO:0000256" key="8">
    <source>
        <dbReference type="ARBA" id="ARBA00023027"/>
    </source>
</evidence>
<evidence type="ECO:0000256" key="6">
    <source>
        <dbReference type="ARBA" id="ARBA00022827"/>
    </source>
</evidence>
<sequence length="281" mass="30137">MTASSVIPVSIEFFPPKTPEGVEKLRVVRQALYALKPEFCSVTFGAGGSTQEGTFNTVREILAEGVAAASHLSCVGATREGVRGQLALLQAIGVKRLVALRGDLPSGYGAGGEFQYASDLVTFIRTETGNDFHIEVAAYPEIHPQAKSAESDLKAFATKARAGADSAITQYFYNSDAYFRFVEDADALGVQIPVVPGIMPITSSTQLMRFSDACGAEIPRWIRLRLQAFGDDTASIKAFGLDVVTDLCEQLRAGGAPGLHFYSMNQNTATLEICSRLGLQK</sequence>
<dbReference type="GO" id="GO:0106312">
    <property type="term" value="F:methylenetetrahydrofolate reductase (NADH) activity"/>
    <property type="evidence" value="ECO:0007669"/>
    <property type="project" value="UniProtKB-EC"/>
</dbReference>
<gene>
    <name evidence="13" type="primary">metF</name>
    <name evidence="13" type="ORF">BLL52_0285</name>
</gene>
<evidence type="ECO:0000256" key="4">
    <source>
        <dbReference type="ARBA" id="ARBA00022605"/>
    </source>
</evidence>
<dbReference type="GO" id="GO:0009086">
    <property type="term" value="P:methionine biosynthetic process"/>
    <property type="evidence" value="ECO:0007669"/>
    <property type="project" value="UniProtKB-KW"/>
</dbReference>
<evidence type="ECO:0000256" key="7">
    <source>
        <dbReference type="ARBA" id="ARBA00023002"/>
    </source>
</evidence>
<dbReference type="Pfam" id="PF02219">
    <property type="entry name" value="MTHFR"/>
    <property type="match status" value="1"/>
</dbReference>
<dbReference type="InterPro" id="IPR003171">
    <property type="entry name" value="Mehydrof_redctse-like"/>
</dbReference>
<evidence type="ECO:0000256" key="12">
    <source>
        <dbReference type="RuleBase" id="RU003862"/>
    </source>
</evidence>
<comment type="catalytic activity">
    <reaction evidence="11">
        <text>(6S)-5-methyl-5,6,7,8-tetrahydrofolate + NAD(+) = (6R)-5,10-methylene-5,6,7,8-tetrahydrofolate + NADH + H(+)</text>
        <dbReference type="Rhea" id="RHEA:19821"/>
        <dbReference type="ChEBI" id="CHEBI:15378"/>
        <dbReference type="ChEBI" id="CHEBI:15636"/>
        <dbReference type="ChEBI" id="CHEBI:18608"/>
        <dbReference type="ChEBI" id="CHEBI:57540"/>
        <dbReference type="ChEBI" id="CHEBI:57945"/>
        <dbReference type="EC" id="1.5.1.54"/>
    </reaction>
    <physiologicalReaction direction="right-to-left" evidence="11">
        <dbReference type="Rhea" id="RHEA:19823"/>
    </physiologicalReaction>
</comment>
<keyword evidence="4" id="KW-0028">Amino-acid biosynthesis</keyword>
<accession>A0A1Q8YL58</accession>
<evidence type="ECO:0000256" key="1">
    <source>
        <dbReference type="ARBA" id="ARBA00001974"/>
    </source>
</evidence>
<dbReference type="NCBIfam" id="TIGR00676">
    <property type="entry name" value="fadh2"/>
    <property type="match status" value="1"/>
</dbReference>
<evidence type="ECO:0000256" key="11">
    <source>
        <dbReference type="ARBA" id="ARBA00048628"/>
    </source>
</evidence>
<evidence type="ECO:0000256" key="3">
    <source>
        <dbReference type="ARBA" id="ARBA00006743"/>
    </source>
</evidence>
<dbReference type="AlphaFoldDB" id="A0A1Q8YL58"/>
<evidence type="ECO:0000256" key="9">
    <source>
        <dbReference type="ARBA" id="ARBA00023167"/>
    </source>
</evidence>
<organism evidence="13 14">
    <name type="scientific">Rhodoferax antarcticus ANT.BR</name>
    <dbReference type="NCBI Taxonomy" id="1111071"/>
    <lineage>
        <taxon>Bacteria</taxon>
        <taxon>Pseudomonadati</taxon>
        <taxon>Pseudomonadota</taxon>
        <taxon>Betaproteobacteria</taxon>
        <taxon>Burkholderiales</taxon>
        <taxon>Comamonadaceae</taxon>
        <taxon>Rhodoferax</taxon>
    </lineage>
</organism>
<dbReference type="PANTHER" id="PTHR45754:SF3">
    <property type="entry name" value="METHYLENETETRAHYDROFOLATE REDUCTASE (NADPH)"/>
    <property type="match status" value="1"/>
</dbReference>
<comment type="pathway">
    <text evidence="2 12">One-carbon metabolism; tetrahydrofolate interconversion.</text>
</comment>
<dbReference type="Gene3D" id="3.20.20.220">
    <property type="match status" value="1"/>
</dbReference>
<dbReference type="PANTHER" id="PTHR45754">
    <property type="entry name" value="METHYLENETETRAHYDROFOLATE REDUCTASE"/>
    <property type="match status" value="1"/>
</dbReference>
<dbReference type="RefSeq" id="WP_075584915.1">
    <property type="nucleotide sequence ID" value="NZ_MSYM01000001.1"/>
</dbReference>
<evidence type="ECO:0000313" key="14">
    <source>
        <dbReference type="Proteomes" id="UP000185911"/>
    </source>
</evidence>
<keyword evidence="9" id="KW-0486">Methionine biosynthesis</keyword>
<dbReference type="CDD" id="cd00537">
    <property type="entry name" value="MTHFR"/>
    <property type="match status" value="1"/>
</dbReference>
<comment type="pathway">
    <text evidence="10">Amino-acid biosynthesis; L-methionine biosynthesis via de novo pathway.</text>
</comment>
<dbReference type="STRING" id="81479.RA876_15465"/>
<dbReference type="Proteomes" id="UP000185911">
    <property type="component" value="Unassembled WGS sequence"/>
</dbReference>
<keyword evidence="8" id="KW-0520">NAD</keyword>
<comment type="similarity">
    <text evidence="3 12">Belongs to the methylenetetrahydrofolate reductase family.</text>
</comment>
<evidence type="ECO:0000256" key="10">
    <source>
        <dbReference type="ARBA" id="ARBA00034478"/>
    </source>
</evidence>
<comment type="caution">
    <text evidence="13">The sequence shown here is derived from an EMBL/GenBank/DDBJ whole genome shotgun (WGS) entry which is preliminary data.</text>
</comment>
<evidence type="ECO:0000256" key="5">
    <source>
        <dbReference type="ARBA" id="ARBA00022630"/>
    </source>
</evidence>
<dbReference type="GO" id="GO:0035999">
    <property type="term" value="P:tetrahydrofolate interconversion"/>
    <property type="evidence" value="ECO:0007669"/>
    <property type="project" value="UniProtKB-UniPathway"/>
</dbReference>
<keyword evidence="14" id="KW-1185">Reference proteome</keyword>
<name>A0A1Q8YL58_9BURK</name>
<evidence type="ECO:0000256" key="2">
    <source>
        <dbReference type="ARBA" id="ARBA00004777"/>
    </source>
</evidence>
<reference evidence="13 14" key="1">
    <citation type="submission" date="2017-01" db="EMBL/GenBank/DDBJ databases">
        <title>Genome sequence of Rhodoferax antarcticus ANT.BR, a psychrophilic purple nonsulfur bacterium from an Antarctic microbial mat.</title>
        <authorList>
            <person name="Baker J."/>
            <person name="Riester C."/>
            <person name="Skinner B."/>
            <person name="Newell A."/>
            <person name="Swingley W."/>
            <person name="Madigan M."/>
            <person name="Jung D."/>
            <person name="Asao M."/>
            <person name="Chen M."/>
            <person name="Loughlin P."/>
            <person name="Pan H."/>
            <person name="Lin S."/>
            <person name="Li N."/>
            <person name="Shaw J."/>
            <person name="Prado M."/>
            <person name="Sherman C."/>
            <person name="Li X."/>
            <person name="Tang J."/>
            <person name="Blankenship R."/>
            <person name="Zhao T."/>
            <person name="Touchman J."/>
            <person name="Sattley M."/>
        </authorList>
    </citation>
    <scope>NUCLEOTIDE SEQUENCE [LARGE SCALE GENOMIC DNA]</scope>
    <source>
        <strain evidence="13 14">ANT.BR</strain>
    </source>
</reference>
<dbReference type="SUPFAM" id="SSF51730">
    <property type="entry name" value="FAD-linked oxidoreductase"/>
    <property type="match status" value="1"/>
</dbReference>
<keyword evidence="7 12" id="KW-0560">Oxidoreductase</keyword>
<keyword evidence="6 12" id="KW-0274">FAD</keyword>
<evidence type="ECO:0000313" key="13">
    <source>
        <dbReference type="EMBL" id="OLP08677.1"/>
    </source>
</evidence>
<dbReference type="GO" id="GO:0071949">
    <property type="term" value="F:FAD binding"/>
    <property type="evidence" value="ECO:0007669"/>
    <property type="project" value="TreeGrafter"/>
</dbReference>
<protein>
    <recommendedName>
        <fullName evidence="12">Methylenetetrahydrofolate reductase</fullName>
        <ecNumber evidence="12">1.5.1.54</ecNumber>
    </recommendedName>
</protein>